<evidence type="ECO:0000313" key="3">
    <source>
        <dbReference type="EMBL" id="KAF1995189.1"/>
    </source>
</evidence>
<dbReference type="InterPro" id="IPR036291">
    <property type="entry name" value="NAD(P)-bd_dom_sf"/>
</dbReference>
<dbReference type="EMBL" id="ML977644">
    <property type="protein sequence ID" value="KAF1995189.1"/>
    <property type="molecule type" value="Genomic_DNA"/>
</dbReference>
<keyword evidence="2" id="KW-0560">Oxidoreductase</keyword>
<reference evidence="3" key="1">
    <citation type="journal article" date="2020" name="Stud. Mycol.">
        <title>101 Dothideomycetes genomes: a test case for predicting lifestyles and emergence of pathogens.</title>
        <authorList>
            <person name="Haridas S."/>
            <person name="Albert R."/>
            <person name="Binder M."/>
            <person name="Bloem J."/>
            <person name="Labutti K."/>
            <person name="Salamov A."/>
            <person name="Andreopoulos B."/>
            <person name="Baker S."/>
            <person name="Barry K."/>
            <person name="Bills G."/>
            <person name="Bluhm B."/>
            <person name="Cannon C."/>
            <person name="Castanera R."/>
            <person name="Culley D."/>
            <person name="Daum C."/>
            <person name="Ezra D."/>
            <person name="Gonzalez J."/>
            <person name="Henrissat B."/>
            <person name="Kuo A."/>
            <person name="Liang C."/>
            <person name="Lipzen A."/>
            <person name="Lutzoni F."/>
            <person name="Magnuson J."/>
            <person name="Mondo S."/>
            <person name="Nolan M."/>
            <person name="Ohm R."/>
            <person name="Pangilinan J."/>
            <person name="Park H.-J."/>
            <person name="Ramirez L."/>
            <person name="Alfaro M."/>
            <person name="Sun H."/>
            <person name="Tritt A."/>
            <person name="Yoshinaga Y."/>
            <person name="Zwiers L.-H."/>
            <person name="Turgeon B."/>
            <person name="Goodwin S."/>
            <person name="Spatafora J."/>
            <person name="Crous P."/>
            <person name="Grigoriev I."/>
        </authorList>
    </citation>
    <scope>NUCLEOTIDE SEQUENCE</scope>
    <source>
        <strain evidence="3">CBS 123094</strain>
    </source>
</reference>
<sequence>MAGLYALPPVTLPIEAIASFMPPHMGYAFPGLENLKSDIYPAIDVRKTPILQQEGKVVLITGAGKGIGKAMALNYAHASVSTIIIASRTMSDLDEVEQKIKEIGKDIKVLKFRVDVTQEDQVKHCAETVQKQVGRLDILINNAGDTAPWVPVANSDPTQWWMSFEISLKGSYLFTRFFLPLLTATAEKEGELVHVINVTSIGAHGVMPGANSYGIAKLATLRLAEFVDLEYAEKGVVSVGVHPGNVRTTIIDRAEHLIPSEFLHMWDCVPVRRRREVLLTV</sequence>
<gene>
    <name evidence="3" type="ORF">P154DRAFT_526560</name>
</gene>
<dbReference type="Pfam" id="PF00106">
    <property type="entry name" value="adh_short"/>
    <property type="match status" value="1"/>
</dbReference>
<dbReference type="PANTHER" id="PTHR43115">
    <property type="entry name" value="DEHYDROGENASE/REDUCTASE SDR FAMILY MEMBER 11"/>
    <property type="match status" value="1"/>
</dbReference>
<dbReference type="PANTHER" id="PTHR43115:SF4">
    <property type="entry name" value="DEHYDROGENASE_REDUCTASE SDR FAMILY MEMBER 11"/>
    <property type="match status" value="1"/>
</dbReference>
<protein>
    <submittedName>
        <fullName evidence="3">NAD(P)-binding protein</fullName>
    </submittedName>
</protein>
<dbReference type="InterPro" id="IPR002347">
    <property type="entry name" value="SDR_fam"/>
</dbReference>
<dbReference type="Proteomes" id="UP000799779">
    <property type="component" value="Unassembled WGS sequence"/>
</dbReference>
<evidence type="ECO:0000313" key="4">
    <source>
        <dbReference type="Proteomes" id="UP000799779"/>
    </source>
</evidence>
<dbReference type="SUPFAM" id="SSF51735">
    <property type="entry name" value="NAD(P)-binding Rossmann-fold domains"/>
    <property type="match status" value="1"/>
</dbReference>
<dbReference type="GO" id="GO:0016491">
    <property type="term" value="F:oxidoreductase activity"/>
    <property type="evidence" value="ECO:0007669"/>
    <property type="project" value="UniProtKB-KW"/>
</dbReference>
<dbReference type="OrthoDB" id="1933717at2759"/>
<comment type="similarity">
    <text evidence="1">Belongs to the short-chain dehydrogenases/reductases (SDR) family.</text>
</comment>
<evidence type="ECO:0000256" key="2">
    <source>
        <dbReference type="ARBA" id="ARBA00023002"/>
    </source>
</evidence>
<dbReference type="CDD" id="cd05233">
    <property type="entry name" value="SDR_c"/>
    <property type="match status" value="1"/>
</dbReference>
<dbReference type="Gene3D" id="3.40.50.720">
    <property type="entry name" value="NAD(P)-binding Rossmann-like Domain"/>
    <property type="match status" value="1"/>
</dbReference>
<name>A0A6A5W2N0_9PLEO</name>
<organism evidence="3 4">
    <name type="scientific">Amniculicola lignicola CBS 123094</name>
    <dbReference type="NCBI Taxonomy" id="1392246"/>
    <lineage>
        <taxon>Eukaryota</taxon>
        <taxon>Fungi</taxon>
        <taxon>Dikarya</taxon>
        <taxon>Ascomycota</taxon>
        <taxon>Pezizomycotina</taxon>
        <taxon>Dothideomycetes</taxon>
        <taxon>Pleosporomycetidae</taxon>
        <taxon>Pleosporales</taxon>
        <taxon>Amniculicolaceae</taxon>
        <taxon>Amniculicola</taxon>
    </lineage>
</organism>
<dbReference type="AlphaFoldDB" id="A0A6A5W2N0"/>
<evidence type="ECO:0000256" key="1">
    <source>
        <dbReference type="ARBA" id="ARBA00006484"/>
    </source>
</evidence>
<proteinExistence type="inferred from homology"/>
<accession>A0A6A5W2N0</accession>
<keyword evidence="4" id="KW-1185">Reference proteome</keyword>
<dbReference type="PRINTS" id="PR00081">
    <property type="entry name" value="GDHRDH"/>
</dbReference>